<evidence type="ECO:0000313" key="2">
    <source>
        <dbReference type="EMBL" id="MTD35047.1"/>
    </source>
</evidence>
<dbReference type="SUPFAM" id="SSF47413">
    <property type="entry name" value="lambda repressor-like DNA-binding domains"/>
    <property type="match status" value="1"/>
</dbReference>
<dbReference type="Pfam" id="PF01381">
    <property type="entry name" value="HTH_3"/>
    <property type="match status" value="1"/>
</dbReference>
<feature type="domain" description="HTH cro/C1-type" evidence="1">
    <location>
        <begin position="4"/>
        <end position="59"/>
    </location>
</feature>
<gene>
    <name evidence="2" type="ORF">GKZ95_04020</name>
</gene>
<dbReference type="RefSeq" id="WP_123837302.1">
    <property type="nucleotide sequence ID" value="NZ_JACYYY010000002.1"/>
</dbReference>
<proteinExistence type="predicted"/>
<dbReference type="Gene3D" id="1.10.260.40">
    <property type="entry name" value="lambda repressor-like DNA-binding domains"/>
    <property type="match status" value="1"/>
</dbReference>
<dbReference type="InterPro" id="IPR010982">
    <property type="entry name" value="Lambda_DNA-bd_dom_sf"/>
</dbReference>
<dbReference type="CDD" id="cd00093">
    <property type="entry name" value="HTH_XRE"/>
    <property type="match status" value="1"/>
</dbReference>
<organism evidence="2">
    <name type="scientific">Enterococcus faecium</name>
    <name type="common">Streptococcus faecium</name>
    <dbReference type="NCBI Taxonomy" id="1352"/>
    <lineage>
        <taxon>Bacteria</taxon>
        <taxon>Bacillati</taxon>
        <taxon>Bacillota</taxon>
        <taxon>Bacilli</taxon>
        <taxon>Lactobacillales</taxon>
        <taxon>Enterococcaceae</taxon>
        <taxon>Enterococcus</taxon>
    </lineage>
</organism>
<dbReference type="GO" id="GO:0003677">
    <property type="term" value="F:DNA binding"/>
    <property type="evidence" value="ECO:0007669"/>
    <property type="project" value="InterPro"/>
</dbReference>
<dbReference type="InterPro" id="IPR001387">
    <property type="entry name" value="Cro/C1-type_HTH"/>
</dbReference>
<protein>
    <submittedName>
        <fullName evidence="2">Helix-turn-helix domain-containing protein</fullName>
    </submittedName>
</protein>
<accession>A0A6A8NGP7</accession>
<dbReference type="AlphaFoldDB" id="A0A6A8NGP7"/>
<comment type="caution">
    <text evidence="2">The sequence shown here is derived from an EMBL/GenBank/DDBJ whole genome shotgun (WGS) entry which is preliminary data.</text>
</comment>
<sequence length="61" mass="7537">MNYFKEIRKTHKLTQKEMAQRLSISYSHYTKLEISYVQPSFQLLKRTKEVFEKIDMNLFFE</sequence>
<name>A0A6A8NGP7_ENTFC</name>
<reference evidence="2" key="1">
    <citation type="submission" date="2019-10" db="EMBL/GenBank/DDBJ databases">
        <title>Identification of the same linezolid-resistant Tn6246::fexB-poxtA-carrying Enterococcus faecium strain colonizing a hospitalized patient and bovines in different continents.</title>
        <authorList>
            <person name="Tedim A.P."/>
            <person name="Freitas A.R."/>
            <person name="Novais C."/>
            <person name="Duarte B."/>
            <person name="Elghaieb H."/>
            <person name="Abbassi M.S."/>
            <person name="Peixe L."/>
        </authorList>
    </citation>
    <scope>NUCLEOTIDE SEQUENCE</scope>
    <source>
        <strain evidence="2">2FEZ</strain>
    </source>
</reference>
<dbReference type="PROSITE" id="PS50943">
    <property type="entry name" value="HTH_CROC1"/>
    <property type="match status" value="1"/>
</dbReference>
<dbReference type="EMBL" id="WLYP01000002">
    <property type="protein sequence ID" value="MTD35047.1"/>
    <property type="molecule type" value="Genomic_DNA"/>
</dbReference>
<evidence type="ECO:0000259" key="1">
    <source>
        <dbReference type="PROSITE" id="PS50943"/>
    </source>
</evidence>